<evidence type="ECO:0000313" key="4">
    <source>
        <dbReference type="Proteomes" id="UP000273734"/>
    </source>
</evidence>
<comment type="caution">
    <text evidence="3">The sequence shown here is derived from an EMBL/GenBank/DDBJ whole genome shotgun (WGS) entry which is preliminary data.</text>
</comment>
<accession>A0AB74D0R0</accession>
<dbReference type="EMBL" id="QTNY01000021">
    <property type="protein sequence ID" value="RQP72668.1"/>
    <property type="molecule type" value="Genomic_DNA"/>
</dbReference>
<name>A0AB74D0R0_9BURK</name>
<feature type="compositionally biased region" description="Low complexity" evidence="1">
    <location>
        <begin position="33"/>
        <end position="53"/>
    </location>
</feature>
<evidence type="ECO:0000313" key="3">
    <source>
        <dbReference type="EMBL" id="RQP72668.1"/>
    </source>
</evidence>
<feature type="signal peptide" evidence="2">
    <location>
        <begin position="1"/>
        <end position="37"/>
    </location>
</feature>
<feature type="chain" id="PRO_5044490288" description="Lipoprotein" evidence="2">
    <location>
        <begin position="38"/>
        <end position="84"/>
    </location>
</feature>
<dbReference type="AlphaFoldDB" id="A0AB74D0R0"/>
<dbReference type="Proteomes" id="UP000273734">
    <property type="component" value="Unassembled WGS sequence"/>
</dbReference>
<organism evidence="3 4">
    <name type="scientific">Burkholderia ubonensis</name>
    <dbReference type="NCBI Taxonomy" id="101571"/>
    <lineage>
        <taxon>Bacteria</taxon>
        <taxon>Pseudomonadati</taxon>
        <taxon>Pseudomonadota</taxon>
        <taxon>Betaproteobacteria</taxon>
        <taxon>Burkholderiales</taxon>
        <taxon>Burkholderiaceae</taxon>
        <taxon>Burkholderia</taxon>
        <taxon>Burkholderia cepacia complex</taxon>
    </lineage>
</organism>
<reference evidence="3 4" key="1">
    <citation type="submission" date="2018-08" db="EMBL/GenBank/DDBJ databases">
        <title>Comparative analysis of Burkholderia isolates from Puerto Rico.</title>
        <authorList>
            <person name="Hall C."/>
            <person name="Sahl J."/>
            <person name="Wagner D."/>
        </authorList>
    </citation>
    <scope>NUCLEOTIDE SEQUENCE [LARGE SCALE GENOMIC DNA]</scope>
    <source>
        <strain evidence="3 4">Bp8964</strain>
    </source>
</reference>
<keyword evidence="2" id="KW-0732">Signal</keyword>
<evidence type="ECO:0000256" key="2">
    <source>
        <dbReference type="SAM" id="SignalP"/>
    </source>
</evidence>
<evidence type="ECO:0000256" key="1">
    <source>
        <dbReference type="SAM" id="MobiDB-lite"/>
    </source>
</evidence>
<feature type="compositionally biased region" description="Polar residues" evidence="1">
    <location>
        <begin position="73"/>
        <end position="84"/>
    </location>
</feature>
<proteinExistence type="predicted"/>
<evidence type="ECO:0008006" key="5">
    <source>
        <dbReference type="Google" id="ProtNLM"/>
    </source>
</evidence>
<protein>
    <recommendedName>
        <fullName evidence="5">Lipoprotein</fullName>
    </recommendedName>
</protein>
<sequence>MQTLGPKRPSRWPGVVLCGVFSGLVAAAALAPPNAYADGKPPPHGHGQPPSGKEGWGKPTYPPSGPHPDDTVNKSATKNRTSNQ</sequence>
<dbReference type="RefSeq" id="WP_095400890.1">
    <property type="nucleotide sequence ID" value="NZ_NQMX01000007.1"/>
</dbReference>
<feature type="region of interest" description="Disordered" evidence="1">
    <location>
        <begin position="33"/>
        <end position="84"/>
    </location>
</feature>
<gene>
    <name evidence="3" type="ORF">DF015_26195</name>
</gene>